<evidence type="ECO:0000313" key="3">
    <source>
        <dbReference type="Proteomes" id="UP000078492"/>
    </source>
</evidence>
<protein>
    <submittedName>
        <fullName evidence="2">Uncharacterized protein</fullName>
    </submittedName>
</protein>
<feature type="region of interest" description="Disordered" evidence="1">
    <location>
        <begin position="1"/>
        <end position="52"/>
    </location>
</feature>
<gene>
    <name evidence="2" type="ORF">ALC57_08017</name>
</gene>
<organism evidence="2 3">
    <name type="scientific">Trachymyrmex cornetzi</name>
    <dbReference type="NCBI Taxonomy" id="471704"/>
    <lineage>
        <taxon>Eukaryota</taxon>
        <taxon>Metazoa</taxon>
        <taxon>Ecdysozoa</taxon>
        <taxon>Arthropoda</taxon>
        <taxon>Hexapoda</taxon>
        <taxon>Insecta</taxon>
        <taxon>Pterygota</taxon>
        <taxon>Neoptera</taxon>
        <taxon>Endopterygota</taxon>
        <taxon>Hymenoptera</taxon>
        <taxon>Apocrita</taxon>
        <taxon>Aculeata</taxon>
        <taxon>Formicoidea</taxon>
        <taxon>Formicidae</taxon>
        <taxon>Myrmicinae</taxon>
        <taxon>Trachymyrmex</taxon>
    </lineage>
</organism>
<evidence type="ECO:0000313" key="2">
    <source>
        <dbReference type="EMBL" id="KYN19541.1"/>
    </source>
</evidence>
<dbReference type="AlphaFoldDB" id="A0A195E385"/>
<keyword evidence="3" id="KW-1185">Reference proteome</keyword>
<accession>A0A195E385</accession>
<dbReference type="EMBL" id="KQ979701">
    <property type="protein sequence ID" value="KYN19541.1"/>
    <property type="molecule type" value="Genomic_DNA"/>
</dbReference>
<reference evidence="2 3" key="1">
    <citation type="submission" date="2015-09" db="EMBL/GenBank/DDBJ databases">
        <title>Trachymyrmex cornetzi WGS genome.</title>
        <authorList>
            <person name="Nygaard S."/>
            <person name="Hu H."/>
            <person name="Boomsma J."/>
            <person name="Zhang G."/>
        </authorList>
    </citation>
    <scope>NUCLEOTIDE SEQUENCE [LARGE SCALE GENOMIC DNA]</scope>
    <source>
        <strain evidence="2">Tcor2-1</strain>
        <tissue evidence="2">Whole body</tissue>
    </source>
</reference>
<sequence length="138" mass="15011">MAQLNAFSARPPLTAVQPFEGADVRGGDKARGEERSREAESGEERERARSGAVAGDVTAFPPFPLVTSANSALCSLLERGRGRGRDSFSCDRSFCACSTNQSTFIPLYRPDEKSVELASTNKKMKVAHIIEICRVVMK</sequence>
<proteinExistence type="predicted"/>
<name>A0A195E385_9HYME</name>
<dbReference type="Proteomes" id="UP000078492">
    <property type="component" value="Unassembled WGS sequence"/>
</dbReference>
<evidence type="ECO:0000256" key="1">
    <source>
        <dbReference type="SAM" id="MobiDB-lite"/>
    </source>
</evidence>
<feature type="compositionally biased region" description="Basic and acidic residues" evidence="1">
    <location>
        <begin position="22"/>
        <end position="49"/>
    </location>
</feature>